<dbReference type="AlphaFoldDB" id="A0A9N9HL85"/>
<dbReference type="Proteomes" id="UP000789759">
    <property type="component" value="Unassembled WGS sequence"/>
</dbReference>
<organism evidence="1 2">
    <name type="scientific">Cetraspora pellucida</name>
    <dbReference type="NCBI Taxonomy" id="1433469"/>
    <lineage>
        <taxon>Eukaryota</taxon>
        <taxon>Fungi</taxon>
        <taxon>Fungi incertae sedis</taxon>
        <taxon>Mucoromycota</taxon>
        <taxon>Glomeromycotina</taxon>
        <taxon>Glomeromycetes</taxon>
        <taxon>Diversisporales</taxon>
        <taxon>Gigasporaceae</taxon>
        <taxon>Cetraspora</taxon>
    </lineage>
</organism>
<sequence length="91" mass="10459">PDYTIPGGITKYERTGEMNIKTRKVTFYTKIPVKIIRIKPPTINGKCLYASCFSYSDISGLRPPWPDPTVNNPWPAYTIFENGFEMALKWL</sequence>
<comment type="caution">
    <text evidence="1">The sequence shown here is derived from an EMBL/GenBank/DDBJ whole genome shotgun (WGS) entry which is preliminary data.</text>
</comment>
<name>A0A9N9HL85_9GLOM</name>
<accession>A0A9N9HL85</accession>
<feature type="non-terminal residue" evidence="1">
    <location>
        <position position="91"/>
    </location>
</feature>
<evidence type="ECO:0000313" key="2">
    <source>
        <dbReference type="Proteomes" id="UP000789759"/>
    </source>
</evidence>
<proteinExistence type="predicted"/>
<dbReference type="EMBL" id="CAJVQA010009483">
    <property type="protein sequence ID" value="CAG8685549.1"/>
    <property type="molecule type" value="Genomic_DNA"/>
</dbReference>
<keyword evidence="2" id="KW-1185">Reference proteome</keyword>
<protein>
    <submittedName>
        <fullName evidence="1">15529_t:CDS:1</fullName>
    </submittedName>
</protein>
<gene>
    <name evidence="1" type="ORF">CPELLU_LOCUS11048</name>
</gene>
<reference evidence="1" key="1">
    <citation type="submission" date="2021-06" db="EMBL/GenBank/DDBJ databases">
        <authorList>
            <person name="Kallberg Y."/>
            <person name="Tangrot J."/>
            <person name="Rosling A."/>
        </authorList>
    </citation>
    <scope>NUCLEOTIDE SEQUENCE</scope>
    <source>
        <strain evidence="1">FL966</strain>
    </source>
</reference>
<evidence type="ECO:0000313" key="1">
    <source>
        <dbReference type="EMBL" id="CAG8685549.1"/>
    </source>
</evidence>